<keyword evidence="1" id="KW-0732">Signal</keyword>
<dbReference type="PRINTS" id="PR00453">
    <property type="entry name" value="VWFADOMAIN"/>
</dbReference>
<feature type="signal peptide" evidence="1">
    <location>
        <begin position="1"/>
        <end position="18"/>
    </location>
</feature>
<dbReference type="AlphaFoldDB" id="A0A2C9KC63"/>
<name>A0A2C9KC63_BIOGL</name>
<dbReference type="Gene3D" id="3.40.50.410">
    <property type="entry name" value="von Willebrand factor, type A domain"/>
    <property type="match status" value="3"/>
</dbReference>
<dbReference type="SMART" id="SM00327">
    <property type="entry name" value="VWA"/>
    <property type="match status" value="2"/>
</dbReference>
<feature type="domain" description="VWFA" evidence="2">
    <location>
        <begin position="232"/>
        <end position="404"/>
    </location>
</feature>
<dbReference type="Proteomes" id="UP000076420">
    <property type="component" value="Unassembled WGS sequence"/>
</dbReference>
<feature type="domain" description="VWFA" evidence="2">
    <location>
        <begin position="430"/>
        <end position="605"/>
    </location>
</feature>
<reference evidence="3" key="1">
    <citation type="submission" date="2020-05" db="UniProtKB">
        <authorList>
            <consortium name="EnsemblMetazoa"/>
        </authorList>
    </citation>
    <scope>IDENTIFICATION</scope>
    <source>
        <strain evidence="3">BB02</strain>
    </source>
</reference>
<dbReference type="InterPro" id="IPR036465">
    <property type="entry name" value="vWFA_dom_sf"/>
</dbReference>
<dbReference type="PROSITE" id="PS50234">
    <property type="entry name" value="VWFA"/>
    <property type="match status" value="3"/>
</dbReference>
<dbReference type="PANTHER" id="PTHR24020:SF20">
    <property type="entry name" value="PH DOMAIN-CONTAINING PROTEIN"/>
    <property type="match status" value="1"/>
</dbReference>
<evidence type="ECO:0000313" key="4">
    <source>
        <dbReference type="Proteomes" id="UP000076420"/>
    </source>
</evidence>
<dbReference type="Pfam" id="PF00092">
    <property type="entry name" value="VWA"/>
    <property type="match status" value="2"/>
</dbReference>
<dbReference type="VEuPathDB" id="VectorBase:BGLAX_028008"/>
<evidence type="ECO:0000259" key="2">
    <source>
        <dbReference type="PROSITE" id="PS50234"/>
    </source>
</evidence>
<dbReference type="EnsemblMetazoa" id="BGLB017446-RA">
    <property type="protein sequence ID" value="BGLB017446-PA"/>
    <property type="gene ID" value="BGLB017446"/>
</dbReference>
<dbReference type="SUPFAM" id="SSF53300">
    <property type="entry name" value="vWA-like"/>
    <property type="match status" value="3"/>
</dbReference>
<dbReference type="OrthoDB" id="6022609at2759"/>
<dbReference type="VEuPathDB" id="VectorBase:BGLB017446"/>
<dbReference type="KEGG" id="bgt:106070121"/>
<dbReference type="CDD" id="cd01450">
    <property type="entry name" value="vWFA_subfamily_ECM"/>
    <property type="match status" value="1"/>
</dbReference>
<organism evidence="3 4">
    <name type="scientific">Biomphalaria glabrata</name>
    <name type="common">Bloodfluke planorb</name>
    <name type="synonym">Freshwater snail</name>
    <dbReference type="NCBI Taxonomy" id="6526"/>
    <lineage>
        <taxon>Eukaryota</taxon>
        <taxon>Metazoa</taxon>
        <taxon>Spiralia</taxon>
        <taxon>Lophotrochozoa</taxon>
        <taxon>Mollusca</taxon>
        <taxon>Gastropoda</taxon>
        <taxon>Heterobranchia</taxon>
        <taxon>Euthyneura</taxon>
        <taxon>Panpulmonata</taxon>
        <taxon>Hygrophila</taxon>
        <taxon>Lymnaeoidea</taxon>
        <taxon>Planorbidae</taxon>
        <taxon>Biomphalaria</taxon>
    </lineage>
</organism>
<dbReference type="STRING" id="6526.A0A2C9KC63"/>
<proteinExistence type="predicted"/>
<protein>
    <recommendedName>
        <fullName evidence="2">VWFA domain-containing protein</fullName>
    </recommendedName>
</protein>
<dbReference type="InterPro" id="IPR050525">
    <property type="entry name" value="ECM_Assembly_Org"/>
</dbReference>
<dbReference type="EnsemblMetazoa" id="BGLB017446-RB">
    <property type="protein sequence ID" value="BGLB017446-PB"/>
    <property type="gene ID" value="BGLB017446"/>
</dbReference>
<accession>A0A2C9KC63</accession>
<dbReference type="Pfam" id="PF13768">
    <property type="entry name" value="VWA_3"/>
    <property type="match status" value="1"/>
</dbReference>
<dbReference type="PANTHER" id="PTHR24020">
    <property type="entry name" value="COLLAGEN ALPHA"/>
    <property type="match status" value="1"/>
</dbReference>
<gene>
    <name evidence="3" type="primary">106070121</name>
</gene>
<feature type="chain" id="PRO_5014284981" description="VWFA domain-containing protein" evidence="1">
    <location>
        <begin position="19"/>
        <end position="611"/>
    </location>
</feature>
<evidence type="ECO:0000256" key="1">
    <source>
        <dbReference type="SAM" id="SignalP"/>
    </source>
</evidence>
<evidence type="ECO:0000313" key="3">
    <source>
        <dbReference type="EnsemblMetazoa" id="BGLB017446-PA"/>
    </source>
</evidence>
<sequence>MLVWILLHVSVIVIGVRTFHLSRECHEMVSDIVFLIDSSFSLHKDDFKSQLVFVKAMIDSFTIGKDRIQVGVVSIGASHHENIGLGEYNNNHELKIAVGDIKHLAELSRTHLALRHVHTNMFRPEHGGRPGAKHQIILISDGRSDDENATLQEASEARRKNIEIFSVSVGHSVNTFELRAVASEPKHSHVFKVDNFEALQSIIKTLVTSACHNNHDHEIQETVHECLDKAADVVFVLDGSSSMWVPDFLVLEKFVSNVSQSFDIAPNLTRVGVIAYSDTPIVVVNPSDIHTKADLHHHQKIPHISGNTNTAMALEAAWSKLLEEGKSNRPDAAQILILLTDGHSDDNDEALREAKYLHSKGVEVFVVALGGKTNSENLGHLANSGEYIFHVEKAKELPNIISQLTSRVCHVMPSLGSSGMFAHCPQVTTDVVFIYDRNSVNGPHHDFILRTLNEVVSSSGLQSGDDLRFGVIRDAPRESESSSDIELTNQWTAAYFRNELDLDTKRAEIDLLLQKVRIRYFLPLTRVAQKKIVVLFVDSNLANNIGATLEAMRLKRSDVRIVVVTLGKHVDMKQIPKLASLPHSQYIIEIPFIHKHTIQHVTEKLIKILCD</sequence>
<feature type="domain" description="VWFA" evidence="2">
    <location>
        <begin position="31"/>
        <end position="206"/>
    </location>
</feature>
<dbReference type="InterPro" id="IPR002035">
    <property type="entry name" value="VWF_A"/>
</dbReference>